<dbReference type="GO" id="GO:0005524">
    <property type="term" value="F:ATP binding"/>
    <property type="evidence" value="ECO:0007669"/>
    <property type="project" value="UniProtKB-KW"/>
</dbReference>
<dbReference type="EC" id="2.7.4.8" evidence="4"/>
<keyword evidence="7 14" id="KW-0808">Transferase</keyword>
<dbReference type="Gene3D" id="3.40.50.300">
    <property type="entry name" value="P-loop containing nucleotide triphosphate hydrolases"/>
    <property type="match status" value="1"/>
</dbReference>
<evidence type="ECO:0000256" key="6">
    <source>
        <dbReference type="ARBA" id="ARBA00022490"/>
    </source>
</evidence>
<dbReference type="GO" id="GO:0004385">
    <property type="term" value="F:GMP kinase activity"/>
    <property type="evidence" value="ECO:0007669"/>
    <property type="project" value="UniProtKB-EC"/>
</dbReference>
<sequence length="215" mass="24290">MESDATSSALANIRFDVLQPSPLLIVISGPSGVGKDAVLNEMKARLLPFHFVVTTTSRKPRPGEVEGVDYNFVDLADFESMIANNELIEYALVYQDYKGIPRNQVTRALQSGKDVVMRLDVQGARKIRDLFPEAVLIFLVPADAKEWYQRLIDRKTETPESLKIRIETALGELNQLDLFDYVVVNAHNRLQKAVDDIEAIIKVEHSRTKPRKINI</sequence>
<dbReference type="EMBL" id="LGCK01000007">
    <property type="protein sequence ID" value="KPL72766.1"/>
    <property type="molecule type" value="Genomic_DNA"/>
</dbReference>
<dbReference type="FunFam" id="3.30.63.10:FF:000005">
    <property type="entry name" value="Guanylate kinase"/>
    <property type="match status" value="1"/>
</dbReference>
<keyword evidence="8" id="KW-0547">Nucleotide-binding</keyword>
<evidence type="ECO:0000313" key="14">
    <source>
        <dbReference type="EMBL" id="KPL72766.1"/>
    </source>
</evidence>
<dbReference type="InterPro" id="IPR027417">
    <property type="entry name" value="P-loop_NTPase"/>
</dbReference>
<dbReference type="InterPro" id="IPR017665">
    <property type="entry name" value="Guanylate_kinase"/>
</dbReference>
<comment type="similarity">
    <text evidence="3">Belongs to the guanylate kinase family.</text>
</comment>
<accession>A0A0P6X0Q9</accession>
<dbReference type="InterPro" id="IPR008145">
    <property type="entry name" value="GK/Ca_channel_bsu"/>
</dbReference>
<evidence type="ECO:0000256" key="8">
    <source>
        <dbReference type="ARBA" id="ARBA00022741"/>
    </source>
</evidence>
<feature type="domain" description="Guanylate kinase-like" evidence="13">
    <location>
        <begin position="22"/>
        <end position="202"/>
    </location>
</feature>
<evidence type="ECO:0000256" key="4">
    <source>
        <dbReference type="ARBA" id="ARBA00012961"/>
    </source>
</evidence>
<dbReference type="Pfam" id="PF00625">
    <property type="entry name" value="Guanylate_kin"/>
    <property type="match status" value="1"/>
</dbReference>
<proteinExistence type="inferred from homology"/>
<dbReference type="STRING" id="229920.ADM99_06740"/>
<comment type="function">
    <text evidence="1">Essential for recycling GMP and indirectly, cGMP.</text>
</comment>
<evidence type="ECO:0000256" key="1">
    <source>
        <dbReference type="ARBA" id="ARBA00003531"/>
    </source>
</evidence>
<evidence type="ECO:0000256" key="7">
    <source>
        <dbReference type="ARBA" id="ARBA00022679"/>
    </source>
</evidence>
<keyword evidence="6" id="KW-0963">Cytoplasm</keyword>
<evidence type="ECO:0000256" key="5">
    <source>
        <dbReference type="ARBA" id="ARBA00016296"/>
    </source>
</evidence>
<protein>
    <recommendedName>
        <fullName evidence="5">Guanylate kinase</fullName>
        <ecNumber evidence="4">2.7.4.8</ecNumber>
    </recommendedName>
    <alternativeName>
        <fullName evidence="11">GMP kinase</fullName>
    </alternativeName>
</protein>
<dbReference type="PANTHER" id="PTHR23117:SF13">
    <property type="entry name" value="GUANYLATE KINASE"/>
    <property type="match status" value="1"/>
</dbReference>
<evidence type="ECO:0000256" key="3">
    <source>
        <dbReference type="ARBA" id="ARBA00005790"/>
    </source>
</evidence>
<gene>
    <name evidence="14" type="primary">gmk</name>
    <name evidence="14" type="ORF">ADM99_06740</name>
</gene>
<evidence type="ECO:0000256" key="10">
    <source>
        <dbReference type="ARBA" id="ARBA00022840"/>
    </source>
</evidence>
<comment type="subcellular location">
    <subcellularLocation>
        <location evidence="2">Cytoplasm</location>
    </subcellularLocation>
</comment>
<organism evidence="14 15">
    <name type="scientific">Leptolinea tardivitalis</name>
    <dbReference type="NCBI Taxonomy" id="229920"/>
    <lineage>
        <taxon>Bacteria</taxon>
        <taxon>Bacillati</taxon>
        <taxon>Chloroflexota</taxon>
        <taxon>Anaerolineae</taxon>
        <taxon>Anaerolineales</taxon>
        <taxon>Anaerolineaceae</taxon>
        <taxon>Leptolinea</taxon>
    </lineage>
</organism>
<evidence type="ECO:0000259" key="13">
    <source>
        <dbReference type="PROSITE" id="PS50052"/>
    </source>
</evidence>
<dbReference type="Proteomes" id="UP000050430">
    <property type="component" value="Unassembled WGS sequence"/>
</dbReference>
<dbReference type="AlphaFoldDB" id="A0A0P6X0Q9"/>
<keyword evidence="10" id="KW-0067">ATP-binding</keyword>
<comment type="catalytic activity">
    <reaction evidence="12">
        <text>GMP + ATP = GDP + ADP</text>
        <dbReference type="Rhea" id="RHEA:20780"/>
        <dbReference type="ChEBI" id="CHEBI:30616"/>
        <dbReference type="ChEBI" id="CHEBI:58115"/>
        <dbReference type="ChEBI" id="CHEBI:58189"/>
        <dbReference type="ChEBI" id="CHEBI:456216"/>
        <dbReference type="EC" id="2.7.4.8"/>
    </reaction>
</comment>
<dbReference type="PANTHER" id="PTHR23117">
    <property type="entry name" value="GUANYLATE KINASE-RELATED"/>
    <property type="match status" value="1"/>
</dbReference>
<evidence type="ECO:0000256" key="11">
    <source>
        <dbReference type="ARBA" id="ARBA00030128"/>
    </source>
</evidence>
<dbReference type="PROSITE" id="PS50052">
    <property type="entry name" value="GUANYLATE_KINASE_2"/>
    <property type="match status" value="1"/>
</dbReference>
<dbReference type="OrthoDB" id="9808150at2"/>
<reference evidence="14 15" key="1">
    <citation type="submission" date="2015-07" db="EMBL/GenBank/DDBJ databases">
        <title>Genome sequence of Leptolinea tardivitalis DSM 16556.</title>
        <authorList>
            <person name="Hemp J."/>
            <person name="Ward L.M."/>
            <person name="Pace L.A."/>
            <person name="Fischer W.W."/>
        </authorList>
    </citation>
    <scope>NUCLEOTIDE SEQUENCE [LARGE SCALE GENOMIC DNA]</scope>
    <source>
        <strain evidence="14 15">YMTK-2</strain>
    </source>
</reference>
<dbReference type="SUPFAM" id="SSF52540">
    <property type="entry name" value="P-loop containing nucleoside triphosphate hydrolases"/>
    <property type="match status" value="1"/>
</dbReference>
<dbReference type="Gene3D" id="3.30.63.10">
    <property type="entry name" value="Guanylate Kinase phosphate binding domain"/>
    <property type="match status" value="1"/>
</dbReference>
<keyword evidence="9 14" id="KW-0418">Kinase</keyword>
<dbReference type="NCBIfam" id="NF011325">
    <property type="entry name" value="PRK14738.1"/>
    <property type="match status" value="1"/>
</dbReference>
<dbReference type="GO" id="GO:0005829">
    <property type="term" value="C:cytosol"/>
    <property type="evidence" value="ECO:0007669"/>
    <property type="project" value="TreeGrafter"/>
</dbReference>
<keyword evidence="15" id="KW-1185">Reference proteome</keyword>
<evidence type="ECO:0000256" key="12">
    <source>
        <dbReference type="ARBA" id="ARBA00048594"/>
    </source>
</evidence>
<dbReference type="InterPro" id="IPR020590">
    <property type="entry name" value="Guanylate_kinase_CS"/>
</dbReference>
<evidence type="ECO:0000256" key="2">
    <source>
        <dbReference type="ARBA" id="ARBA00004496"/>
    </source>
</evidence>
<dbReference type="PROSITE" id="PS00856">
    <property type="entry name" value="GUANYLATE_KINASE_1"/>
    <property type="match status" value="1"/>
</dbReference>
<dbReference type="NCBIfam" id="TIGR03263">
    <property type="entry name" value="guanyl_kin"/>
    <property type="match status" value="1"/>
</dbReference>
<dbReference type="PATRIC" id="fig|229920.5.peg.1318"/>
<name>A0A0P6X0Q9_9CHLR</name>
<dbReference type="InterPro" id="IPR008144">
    <property type="entry name" value="Guanylate_kin-like_dom"/>
</dbReference>
<evidence type="ECO:0000256" key="9">
    <source>
        <dbReference type="ARBA" id="ARBA00022777"/>
    </source>
</evidence>
<dbReference type="RefSeq" id="WP_062421129.1">
    <property type="nucleotide sequence ID" value="NZ_BBYA01000008.1"/>
</dbReference>
<dbReference type="SMART" id="SM00072">
    <property type="entry name" value="GuKc"/>
    <property type="match status" value="1"/>
</dbReference>
<comment type="caution">
    <text evidence="14">The sequence shown here is derived from an EMBL/GenBank/DDBJ whole genome shotgun (WGS) entry which is preliminary data.</text>
</comment>
<dbReference type="CDD" id="cd00071">
    <property type="entry name" value="GMPK"/>
    <property type="match status" value="1"/>
</dbReference>
<evidence type="ECO:0000313" key="15">
    <source>
        <dbReference type="Proteomes" id="UP000050430"/>
    </source>
</evidence>